<dbReference type="RefSeq" id="WP_126610964.1">
    <property type="nucleotide sequence ID" value="NZ_JBHUCY010000064.1"/>
</dbReference>
<dbReference type="InterPro" id="IPR016032">
    <property type="entry name" value="Sig_transdc_resp-reg_C-effctor"/>
</dbReference>
<dbReference type="OrthoDB" id="9814495at2"/>
<comment type="caution">
    <text evidence="1">The sequence shown here is derived from an EMBL/GenBank/DDBJ whole genome shotgun (WGS) entry which is preliminary data.</text>
</comment>
<dbReference type="GO" id="GO:0006355">
    <property type="term" value="P:regulation of DNA-templated transcription"/>
    <property type="evidence" value="ECO:0007669"/>
    <property type="project" value="InterPro"/>
</dbReference>
<dbReference type="AlphaFoldDB" id="A0A3S0K7Y6"/>
<accession>A0A3S0K7Y6</accession>
<name>A0A3S0K7Y6_9PROT</name>
<protein>
    <recommendedName>
        <fullName evidence="3">HTH luxR-type domain-containing protein</fullName>
    </recommendedName>
</protein>
<organism evidence="1 2">
    <name type="scientific">Azospirillum griseum</name>
    <dbReference type="NCBI Taxonomy" id="2496639"/>
    <lineage>
        <taxon>Bacteria</taxon>
        <taxon>Pseudomonadati</taxon>
        <taxon>Pseudomonadota</taxon>
        <taxon>Alphaproteobacteria</taxon>
        <taxon>Rhodospirillales</taxon>
        <taxon>Azospirillaceae</taxon>
        <taxon>Azospirillum</taxon>
    </lineage>
</organism>
<dbReference type="GO" id="GO:0003677">
    <property type="term" value="F:DNA binding"/>
    <property type="evidence" value="ECO:0007669"/>
    <property type="project" value="InterPro"/>
</dbReference>
<dbReference type="EMBL" id="RXMA01000001">
    <property type="protein sequence ID" value="RTR24222.1"/>
    <property type="molecule type" value="Genomic_DNA"/>
</dbReference>
<dbReference type="SUPFAM" id="SSF46894">
    <property type="entry name" value="C-terminal effector domain of the bipartite response regulators"/>
    <property type="match status" value="1"/>
</dbReference>
<reference evidence="1 2" key="1">
    <citation type="submission" date="2018-12" db="EMBL/GenBank/DDBJ databases">
        <authorList>
            <person name="Yang Y."/>
        </authorList>
    </citation>
    <scope>NUCLEOTIDE SEQUENCE [LARGE SCALE GENOMIC DNA]</scope>
    <source>
        <strain evidence="1 2">L-25-5w-1</strain>
    </source>
</reference>
<proteinExistence type="predicted"/>
<evidence type="ECO:0008006" key="3">
    <source>
        <dbReference type="Google" id="ProtNLM"/>
    </source>
</evidence>
<evidence type="ECO:0000313" key="2">
    <source>
        <dbReference type="Proteomes" id="UP000277007"/>
    </source>
</evidence>
<dbReference type="Proteomes" id="UP000277007">
    <property type="component" value="Unassembled WGS sequence"/>
</dbReference>
<gene>
    <name evidence="1" type="ORF">EJ903_00060</name>
</gene>
<keyword evidence="2" id="KW-1185">Reference proteome</keyword>
<evidence type="ECO:0000313" key="1">
    <source>
        <dbReference type="EMBL" id="RTR24222.1"/>
    </source>
</evidence>
<sequence>MLSSPPIPQLNQDVLKFVDAETRANSAIIIYDNNDRIVWVSARQRSIANVTDYVSETHSSLFWLLLNAGKIGARVDRSDPAGWLEQARISRRQCGGMTWLAKYNTEIMAVSHRNFQDGYCVQSRVDIDVSCVIDNKSINDIQIRQTNTDKYSRYADKIDTLSEFSYDGYCLLNSKMEIIYANKMFYKYIDISDELIIKMDLLIDGVGVSDLPLLIHRAVDDANFRAVVPFSSGAGVMSISSGWLSGTALLVVSLPEHANADVLRQLLGIGSAEAAVAALVGAGLSPAEIAKARSTTEVTVYTQIRNLKEKIRKLGFPVSDLVGLSKLISRISSVTHLWK</sequence>